<dbReference type="EMBL" id="JAFIQS010000005">
    <property type="protein sequence ID" value="KAG5168845.1"/>
    <property type="molecule type" value="Genomic_DNA"/>
</dbReference>
<comment type="caution">
    <text evidence="2">The sequence shown here is derived from an EMBL/GenBank/DDBJ whole genome shotgun (WGS) entry which is preliminary data.</text>
</comment>
<evidence type="ECO:0000313" key="2">
    <source>
        <dbReference type="EMBL" id="KAG5168845.1"/>
    </source>
</evidence>
<feature type="region of interest" description="Disordered" evidence="1">
    <location>
        <begin position="132"/>
        <end position="186"/>
    </location>
</feature>
<dbReference type="AlphaFoldDB" id="A0A8H8CKX7"/>
<proteinExistence type="predicted"/>
<protein>
    <submittedName>
        <fullName evidence="2">Uncharacterized protein</fullName>
    </submittedName>
</protein>
<reference evidence="2" key="1">
    <citation type="submission" date="2021-02" db="EMBL/GenBank/DDBJ databases">
        <title>Psilocybe cubensis genome.</title>
        <authorList>
            <person name="Mckernan K.J."/>
            <person name="Crawford S."/>
            <person name="Trippe A."/>
            <person name="Kane L.T."/>
            <person name="Mclaughlin S."/>
        </authorList>
    </citation>
    <scope>NUCLEOTIDE SEQUENCE [LARGE SCALE GENOMIC DNA]</scope>
    <source>
        <strain evidence="2">MGC-MH-2018</strain>
    </source>
</reference>
<organism evidence="2">
    <name type="scientific">Psilocybe cubensis</name>
    <name type="common">Psychedelic mushroom</name>
    <name type="synonym">Stropharia cubensis</name>
    <dbReference type="NCBI Taxonomy" id="181762"/>
    <lineage>
        <taxon>Eukaryota</taxon>
        <taxon>Fungi</taxon>
        <taxon>Dikarya</taxon>
        <taxon>Basidiomycota</taxon>
        <taxon>Agaricomycotina</taxon>
        <taxon>Agaricomycetes</taxon>
        <taxon>Agaricomycetidae</taxon>
        <taxon>Agaricales</taxon>
        <taxon>Agaricineae</taxon>
        <taxon>Strophariaceae</taxon>
        <taxon>Psilocybe</taxon>
    </lineage>
</organism>
<feature type="region of interest" description="Disordered" evidence="1">
    <location>
        <begin position="243"/>
        <end position="267"/>
    </location>
</feature>
<name>A0A8H8CKX7_PSICU</name>
<sequence length="572" mass="65012">MDPPQDPRSTTTLPGTFSTESDFVFKDGTFYATFDGYVHARKSAPELYEHLSYVPPPPAVNENGKRIWSAVVDSYLNYPAHFYSAQLIHYGFKPLKTKSAAKKKLLEAFGGKDGRTLEVPRSILELESRMKRNQSNSVTTDMVDASDTRKSEGESLTTENDHVSGHAEYKRVVSSTKRARTKHISHETNTISPDEISVGAQSSEGKRVTTSRHKILYVESSSPEDEPNLNTLTVTPTVADLFGIPEGNRDIPVKGSDPKSSTFTRRTKRGGLKATAGSFRGSRPRRTTEPRAAIKKFNKLQPDEPTYDIETYAVRDSISDLTHKRARQLLEILFDRLPAVQSILQKEMVSSEIPNLMAKEKHAELSEWPGLYEMEIPSLDGSYDESRSHKKLYTFEIYPSSTSRHIWAYFNFGRFRGVMRSLHSVPKFFNTEIFFEWRGYMADNSMFFDEDNRAIISLHPGGLLQGHMFAAEHGTYRIYGCRPQKSIKTLPRQQQLAKIQSWKLMWRRINAPNREASDRAKARLATYSIAEEKKEDPFLSDTTDGEGERTWSIDLENFMSEAYSSEESTDDN</sequence>
<feature type="compositionally biased region" description="Basic and acidic residues" evidence="1">
    <location>
        <begin position="146"/>
        <end position="171"/>
    </location>
</feature>
<gene>
    <name evidence="2" type="ORF">JR316_005399</name>
</gene>
<accession>A0A8H8CKX7</accession>
<evidence type="ECO:0000256" key="1">
    <source>
        <dbReference type="SAM" id="MobiDB-lite"/>
    </source>
</evidence>
<dbReference type="OrthoDB" id="4121058at2759"/>